<evidence type="ECO:0000256" key="6">
    <source>
        <dbReference type="ARBA" id="ARBA00038076"/>
    </source>
</evidence>
<evidence type="ECO:0000256" key="5">
    <source>
        <dbReference type="ARBA" id="ARBA00023136"/>
    </source>
</evidence>
<evidence type="ECO:0000313" key="11">
    <source>
        <dbReference type="Proteomes" id="UP000275225"/>
    </source>
</evidence>
<feature type="transmembrane region" description="Helical" evidence="7">
    <location>
        <begin position="714"/>
        <end position="741"/>
    </location>
</feature>
<name>A0A3N6YXU3_9ACTN</name>
<keyword evidence="4 7" id="KW-1133">Transmembrane helix</keyword>
<feature type="transmembrane region" description="Helical" evidence="7">
    <location>
        <begin position="761"/>
        <end position="781"/>
    </location>
</feature>
<dbReference type="RefSeq" id="WP_124237553.1">
    <property type="nucleotide sequence ID" value="NZ_JBHUFI010000010.1"/>
</dbReference>
<feature type="transmembrane region" description="Helical" evidence="7">
    <location>
        <begin position="16"/>
        <end position="36"/>
    </location>
</feature>
<evidence type="ECO:0000256" key="7">
    <source>
        <dbReference type="SAM" id="Phobius"/>
    </source>
</evidence>
<evidence type="ECO:0000256" key="3">
    <source>
        <dbReference type="ARBA" id="ARBA00022692"/>
    </source>
</evidence>
<protein>
    <submittedName>
        <fullName evidence="10">ABC transporter permease</fullName>
    </submittedName>
</protein>
<feature type="domain" description="MacB-like periplasmic core" evidence="9">
    <location>
        <begin position="19"/>
        <end position="185"/>
    </location>
</feature>
<dbReference type="PANTHER" id="PTHR30572:SF4">
    <property type="entry name" value="ABC TRANSPORTER PERMEASE YTRF"/>
    <property type="match status" value="1"/>
</dbReference>
<evidence type="ECO:0000259" key="8">
    <source>
        <dbReference type="Pfam" id="PF02687"/>
    </source>
</evidence>
<dbReference type="InterPro" id="IPR003838">
    <property type="entry name" value="ABC3_permease_C"/>
</dbReference>
<evidence type="ECO:0000256" key="1">
    <source>
        <dbReference type="ARBA" id="ARBA00004651"/>
    </source>
</evidence>
<feature type="transmembrane region" description="Helical" evidence="7">
    <location>
        <begin position="232"/>
        <end position="258"/>
    </location>
</feature>
<comment type="similarity">
    <text evidence="6">Belongs to the ABC-4 integral membrane protein family.</text>
</comment>
<evidence type="ECO:0000313" key="10">
    <source>
        <dbReference type="EMBL" id="RQN02581.1"/>
    </source>
</evidence>
<feature type="domain" description="ABC3 transporter permease C-terminal" evidence="8">
    <location>
        <begin position="672"/>
        <end position="791"/>
    </location>
</feature>
<dbReference type="InterPro" id="IPR050250">
    <property type="entry name" value="Macrolide_Exporter_MacB"/>
</dbReference>
<dbReference type="EMBL" id="RQJX01000019">
    <property type="protein sequence ID" value="RQN02581.1"/>
    <property type="molecule type" value="Genomic_DNA"/>
</dbReference>
<dbReference type="Proteomes" id="UP000275225">
    <property type="component" value="Unassembled WGS sequence"/>
</dbReference>
<evidence type="ECO:0000259" key="9">
    <source>
        <dbReference type="Pfam" id="PF12704"/>
    </source>
</evidence>
<dbReference type="OrthoDB" id="9780560at2"/>
<feature type="transmembrane region" description="Helical" evidence="7">
    <location>
        <begin position="403"/>
        <end position="423"/>
    </location>
</feature>
<keyword evidence="2" id="KW-1003">Cell membrane</keyword>
<reference evidence="10 11" key="1">
    <citation type="submission" date="2018-11" db="EMBL/GenBank/DDBJ databases">
        <authorList>
            <person name="Li F."/>
        </authorList>
    </citation>
    <scope>NUCLEOTIDE SEQUENCE [LARGE SCALE GENOMIC DNA]</scope>
    <source>
        <strain evidence="10 11">YS17T</strain>
    </source>
</reference>
<feature type="transmembrane region" description="Helical" evidence="7">
    <location>
        <begin position="664"/>
        <end position="693"/>
    </location>
</feature>
<dbReference type="GO" id="GO:0005886">
    <property type="term" value="C:plasma membrane"/>
    <property type="evidence" value="ECO:0007669"/>
    <property type="project" value="UniProtKB-SubCell"/>
</dbReference>
<organism evidence="10 11">
    <name type="scientific">Aeromicrobium camelliae</name>
    <dbReference type="NCBI Taxonomy" id="1538144"/>
    <lineage>
        <taxon>Bacteria</taxon>
        <taxon>Bacillati</taxon>
        <taxon>Actinomycetota</taxon>
        <taxon>Actinomycetes</taxon>
        <taxon>Propionibacteriales</taxon>
        <taxon>Nocardioidaceae</taxon>
        <taxon>Aeromicrobium</taxon>
    </lineage>
</organism>
<dbReference type="PANTHER" id="PTHR30572">
    <property type="entry name" value="MEMBRANE COMPONENT OF TRANSPORTER-RELATED"/>
    <property type="match status" value="1"/>
</dbReference>
<dbReference type="InterPro" id="IPR025857">
    <property type="entry name" value="MacB_PCD"/>
</dbReference>
<dbReference type="Pfam" id="PF12704">
    <property type="entry name" value="MacB_PCD"/>
    <property type="match status" value="1"/>
</dbReference>
<feature type="transmembrane region" description="Helical" evidence="7">
    <location>
        <begin position="285"/>
        <end position="308"/>
    </location>
</feature>
<feature type="transmembrane region" description="Helical" evidence="7">
    <location>
        <begin position="461"/>
        <end position="484"/>
    </location>
</feature>
<dbReference type="Pfam" id="PF02687">
    <property type="entry name" value="FtsX"/>
    <property type="match status" value="2"/>
</dbReference>
<comment type="caution">
    <text evidence="10">The sequence shown here is derived from an EMBL/GenBank/DDBJ whole genome shotgun (WGS) entry which is preliminary data.</text>
</comment>
<evidence type="ECO:0000256" key="2">
    <source>
        <dbReference type="ARBA" id="ARBA00022475"/>
    </source>
</evidence>
<feature type="transmembrane region" description="Helical" evidence="7">
    <location>
        <begin position="328"/>
        <end position="347"/>
    </location>
</feature>
<keyword evidence="11" id="KW-1185">Reference proteome</keyword>
<accession>A0A3N6YXU3</accession>
<dbReference type="GO" id="GO:0022857">
    <property type="term" value="F:transmembrane transporter activity"/>
    <property type="evidence" value="ECO:0007669"/>
    <property type="project" value="TreeGrafter"/>
</dbReference>
<comment type="subcellular location">
    <subcellularLocation>
        <location evidence="1">Cell membrane</location>
        <topology evidence="1">Multi-pass membrane protein</topology>
    </subcellularLocation>
</comment>
<sequence length="798" mass="81607">MRTVTLASLRLYTRRYVAAFLAVAIGVAFIITIGALNASAKDGLTAGAGQPYRGSTLVASDVYEVADARTIVEAVEADGGAATVLGYAMEPLRAGASNGDSTIGVVADDAALRWQELVGGSWPRAPGEVLVDEQAAKSNNVSAGDTVQIGGREFDVVGVASAGEALTSSDFYGLWADVSTFEKSLWIDSLPLRGIEEGAITSVAPEAVVMSTDDHVRELQAEITRGADTLTLMLLVFVTVALTVAAIVIANTFSILFAQRTSDIAMLRCVGATRAQVRRSVRLEALAIAIASSVVGLLAGVGFGYGVVAVIRSLFPAVGLGDAAVAPLWFVAAFAVGVIVTVAAAWLPTRATTRISPLAAMRPAGDSDVRTTAGKVRVAIGAILLAAGAVLLALAVAGANVVAMLGGGVLFFVSVLVLGPVIVPPLIRLAGKVAGPLTGATGRIATDNAIRNPKRTATTTSALLVGVTLTSAVVVGMSSAGAAVDEESRASYPIDAALTSPSPLRADALDRVLAVPGVEEAVALDGVTVTVDGVATPVVGLPRDTSVIDGDRSTLPGEAEIALPFEILDELGWPETVTVEAGGRTIELRPTESSSPWGPTPVVDTGTLRFLTERAEPLALWMRTDDGTDVNDLVGDLEAVATSLDATLFSTIEKQDFIATQLSVMTAVVVGLLGIAVLIALVGIGSTLGLSVLERRRENALLRALGVTRRQLRATLVVEALLLAGAAAVLGVAIGTFFGWIGVKVMIEQMVSSGSVLAIPVGQLAAIVAIAAVAGVFASVLPSRKAARTAPAAGLTLE</sequence>
<evidence type="ECO:0000256" key="4">
    <source>
        <dbReference type="ARBA" id="ARBA00022989"/>
    </source>
</evidence>
<feature type="domain" description="ABC3 transporter permease C-terminal" evidence="8">
    <location>
        <begin position="236"/>
        <end position="357"/>
    </location>
</feature>
<keyword evidence="3 7" id="KW-0812">Transmembrane</keyword>
<gene>
    <name evidence="10" type="ORF">EHW97_12710</name>
</gene>
<dbReference type="AlphaFoldDB" id="A0A3N6YXU3"/>
<keyword evidence="5 7" id="KW-0472">Membrane</keyword>
<feature type="transmembrane region" description="Helical" evidence="7">
    <location>
        <begin position="378"/>
        <end position="397"/>
    </location>
</feature>
<proteinExistence type="inferred from homology"/>